<organism evidence="2">
    <name type="scientific">Candidatus Enterococcus clewellii</name>
    <dbReference type="NCBI Taxonomy" id="1834193"/>
    <lineage>
        <taxon>Bacteria</taxon>
        <taxon>Bacillati</taxon>
        <taxon>Bacillota</taxon>
        <taxon>Bacilli</taxon>
        <taxon>Lactobacillales</taxon>
        <taxon>Enterococcaceae</taxon>
        <taxon>Enterococcus</taxon>
    </lineage>
</organism>
<dbReference type="OrthoDB" id="9805171at2"/>
<dbReference type="Gene3D" id="3.40.50.150">
    <property type="entry name" value="Vaccinia Virus protein VP39"/>
    <property type="match status" value="1"/>
</dbReference>
<dbReference type="Pfam" id="PF08241">
    <property type="entry name" value="Methyltransf_11"/>
    <property type="match status" value="1"/>
</dbReference>
<dbReference type="AlphaFoldDB" id="A0A242KBR5"/>
<dbReference type="Proteomes" id="UP000195141">
    <property type="component" value="Chromosome"/>
</dbReference>
<reference evidence="3" key="3">
    <citation type="submission" date="2024-03" db="EMBL/GenBank/DDBJ databases">
        <title>The Genome Sequence of Enterococcus sp. DIV0242b.</title>
        <authorList>
            <consortium name="The Broad Institute Genomics Platform"/>
            <consortium name="The Broad Institute Microbial Omics Core"/>
            <consortium name="The Broad Institute Genomic Center for Infectious Diseases"/>
            <person name="Earl A."/>
            <person name="Manson A."/>
            <person name="Gilmore M."/>
            <person name="Schwartman J."/>
            <person name="Shea T."/>
            <person name="Abouelleil A."/>
            <person name="Cao P."/>
            <person name="Chapman S."/>
            <person name="Cusick C."/>
            <person name="Young S."/>
            <person name="Neafsey D."/>
            <person name="Nusbaum C."/>
            <person name="Birren B."/>
        </authorList>
    </citation>
    <scope>NUCLEOTIDE SEQUENCE</scope>
    <source>
        <strain evidence="3">9E7_DIV0242</strain>
    </source>
</reference>
<evidence type="ECO:0000313" key="2">
    <source>
        <dbReference type="EMBL" id="OTP18614.1"/>
    </source>
</evidence>
<dbReference type="RefSeq" id="WP_086347585.1">
    <property type="nucleotide sequence ID" value="NZ_CP147247.1"/>
</dbReference>
<dbReference type="EMBL" id="CP147247">
    <property type="protein sequence ID" value="WYJ88675.1"/>
    <property type="molecule type" value="Genomic_DNA"/>
</dbReference>
<dbReference type="InterPro" id="IPR029063">
    <property type="entry name" value="SAM-dependent_MTases_sf"/>
</dbReference>
<reference evidence="3" key="2">
    <citation type="submission" date="2017-05" db="EMBL/GenBank/DDBJ databases">
        <authorList>
            <consortium name="The Broad Institute Genomics Platform"/>
            <consortium name="The Broad Institute Genomic Center for Infectious Diseases"/>
            <person name="Earl A."/>
            <person name="Manson A."/>
            <person name="Schwartman J."/>
            <person name="Gilmore M."/>
            <person name="Abouelleil A."/>
            <person name="Cao P."/>
            <person name="Chapman S."/>
            <person name="Cusick C."/>
            <person name="Shea T."/>
            <person name="Young S."/>
            <person name="Neafsey D."/>
            <person name="Nusbaum C."/>
            <person name="Birren B."/>
        </authorList>
    </citation>
    <scope>NUCLEOTIDE SEQUENCE</scope>
    <source>
        <strain evidence="3">9E7_DIV0242</strain>
    </source>
</reference>
<evidence type="ECO:0000313" key="4">
    <source>
        <dbReference type="Proteomes" id="UP000195141"/>
    </source>
</evidence>
<keyword evidence="4" id="KW-1185">Reference proteome</keyword>
<proteinExistence type="predicted"/>
<protein>
    <recommendedName>
        <fullName evidence="1">Methyltransferase type 11 domain-containing protein</fullName>
    </recommendedName>
</protein>
<dbReference type="InterPro" id="IPR013216">
    <property type="entry name" value="Methyltransf_11"/>
</dbReference>
<reference evidence="2" key="1">
    <citation type="submission" date="2017-05" db="EMBL/GenBank/DDBJ databases">
        <title>The Genome Sequence of Enterococcus sp. 9E7_DIV0242.</title>
        <authorList>
            <consortium name="The Broad Institute Genomics Platform"/>
            <consortium name="The Broad Institute Genomic Center for Infectious Diseases"/>
            <person name="Earl A."/>
            <person name="Manson A."/>
            <person name="Schwartman J."/>
            <person name="Gilmore M."/>
            <person name="Abouelleil A."/>
            <person name="Cao P."/>
            <person name="Chapman S."/>
            <person name="Cusick C."/>
            <person name="Shea T."/>
            <person name="Young S."/>
            <person name="Neafsey D."/>
            <person name="Nusbaum C."/>
            <person name="Birren B."/>
        </authorList>
    </citation>
    <scope>NUCLEOTIDE SEQUENCE [LARGE SCALE GENOMIC DNA]</scope>
    <source>
        <strain evidence="2">9E7_DIV0242</strain>
    </source>
</reference>
<accession>A0A242KBR5</accession>
<dbReference type="GO" id="GO:0008757">
    <property type="term" value="F:S-adenosylmethionine-dependent methyltransferase activity"/>
    <property type="evidence" value="ECO:0007669"/>
    <property type="project" value="InterPro"/>
</dbReference>
<evidence type="ECO:0000313" key="3">
    <source>
        <dbReference type="EMBL" id="WYJ88675.1"/>
    </source>
</evidence>
<name>A0A242KBR5_9ENTE</name>
<feature type="domain" description="Methyltransferase type 11" evidence="1">
    <location>
        <begin position="72"/>
        <end position="170"/>
    </location>
</feature>
<dbReference type="CDD" id="cd02440">
    <property type="entry name" value="AdoMet_MTases"/>
    <property type="match status" value="1"/>
</dbReference>
<gene>
    <name evidence="3" type="ORF">A5888_000394</name>
    <name evidence="2" type="ORF">A5888_000428</name>
</gene>
<sequence length="235" mass="27069">MDKHLEQVGQSYDKAIDYGSKGIDLYQNLPDHIINDPDYLFYQKCESDSSFSDSGRKEIFEFLKPQTGMLFVDLGCCLNLMFRGYDTWPSTYYGVDISNKTIQLLKHFVSSENSTVGALHNGSIHETPFAEAQFDIGACIGVLEYFDRDFVEKALKEMSRIMKPEGRLVIDVPDLGSPECRIAMMIEAHLERPDNYNLSVEEFEKLLHPHFIIERKEKVGPMIQYFLRCEGQNLR</sequence>
<dbReference type="EMBL" id="NGMM01000001">
    <property type="protein sequence ID" value="OTP18614.1"/>
    <property type="molecule type" value="Genomic_DNA"/>
</dbReference>
<evidence type="ECO:0000259" key="1">
    <source>
        <dbReference type="Pfam" id="PF08241"/>
    </source>
</evidence>
<dbReference type="SUPFAM" id="SSF53335">
    <property type="entry name" value="S-adenosyl-L-methionine-dependent methyltransferases"/>
    <property type="match status" value="1"/>
</dbReference>